<proteinExistence type="predicted"/>
<dbReference type="EMBL" id="JAWWNJ010000099">
    <property type="protein sequence ID" value="KAK6996139.1"/>
    <property type="molecule type" value="Genomic_DNA"/>
</dbReference>
<name>A0AAV9ZZM2_9AGAR</name>
<feature type="compositionally biased region" description="Basic residues" evidence="1">
    <location>
        <begin position="1"/>
        <end position="12"/>
    </location>
</feature>
<protein>
    <recommendedName>
        <fullName evidence="4">Ndc10 domain-containing protein</fullName>
    </recommendedName>
</protein>
<evidence type="ECO:0000313" key="3">
    <source>
        <dbReference type="Proteomes" id="UP001362999"/>
    </source>
</evidence>
<comment type="caution">
    <text evidence="2">The sequence shown here is derived from an EMBL/GenBank/DDBJ whole genome shotgun (WGS) entry which is preliminary data.</text>
</comment>
<feature type="region of interest" description="Disordered" evidence="1">
    <location>
        <begin position="1"/>
        <end position="23"/>
    </location>
</feature>
<evidence type="ECO:0008006" key="4">
    <source>
        <dbReference type="Google" id="ProtNLM"/>
    </source>
</evidence>
<reference evidence="2 3" key="1">
    <citation type="journal article" date="2024" name="J Genomics">
        <title>Draft genome sequencing and assembly of Favolaschia claudopus CIRM-BRFM 2984 isolated from oak limbs.</title>
        <authorList>
            <person name="Navarro D."/>
            <person name="Drula E."/>
            <person name="Chaduli D."/>
            <person name="Cazenave R."/>
            <person name="Ahrendt S."/>
            <person name="Wang J."/>
            <person name="Lipzen A."/>
            <person name="Daum C."/>
            <person name="Barry K."/>
            <person name="Grigoriev I.V."/>
            <person name="Favel A."/>
            <person name="Rosso M.N."/>
            <person name="Martin F."/>
        </authorList>
    </citation>
    <scope>NUCLEOTIDE SEQUENCE [LARGE SCALE GENOMIC DNA]</scope>
    <source>
        <strain evidence="2 3">CIRM-BRFM 2984</strain>
    </source>
</reference>
<evidence type="ECO:0000256" key="1">
    <source>
        <dbReference type="SAM" id="MobiDB-lite"/>
    </source>
</evidence>
<accession>A0AAV9ZZM2</accession>
<gene>
    <name evidence="2" type="ORF">R3P38DRAFT_2566257</name>
</gene>
<organism evidence="2 3">
    <name type="scientific">Favolaschia claudopus</name>
    <dbReference type="NCBI Taxonomy" id="2862362"/>
    <lineage>
        <taxon>Eukaryota</taxon>
        <taxon>Fungi</taxon>
        <taxon>Dikarya</taxon>
        <taxon>Basidiomycota</taxon>
        <taxon>Agaricomycotina</taxon>
        <taxon>Agaricomycetes</taxon>
        <taxon>Agaricomycetidae</taxon>
        <taxon>Agaricales</taxon>
        <taxon>Marasmiineae</taxon>
        <taxon>Mycenaceae</taxon>
        <taxon>Favolaschia</taxon>
    </lineage>
</organism>
<keyword evidence="3" id="KW-1185">Reference proteome</keyword>
<evidence type="ECO:0000313" key="2">
    <source>
        <dbReference type="EMBL" id="KAK6996139.1"/>
    </source>
</evidence>
<dbReference type="Proteomes" id="UP001362999">
    <property type="component" value="Unassembled WGS sequence"/>
</dbReference>
<dbReference type="AlphaFoldDB" id="A0AAV9ZZM2"/>
<sequence>MPKVPKATRSKSKTATQDAKTVTLRAKKAAMQDEFGRAKNTKNNYKGYYDRGIRILKDVVAERRSQEKKSPGSLTDGVDTNLLEKAFTGKPNKHSVYALELYLTQKCIVEELGKSTADGIHGAMVDYWDRLEGGHYTGEYSIDEETGKVKGNPGRAPSIVDFVKCIKNKARVKAAAATRNHAEATTIEDMQQFMDWSETQCSHEKLESLKFQDNKQMLLMITHAMMRAFLSSGFVLCTRNFETCQIQERDLSDGKGPAPYYLPYLGVFLDNRKGWQQKQGYDGPLESNHYQIYEQKDTPHIDMFTHVRHWRALYRVILGREFEPDDYLFPFISPNGTIHAKKPMTHDTKRLVSCTDFPLDNSLRSLLVTAAS</sequence>